<dbReference type="Proteomes" id="UP000076603">
    <property type="component" value="Unassembled WGS sequence"/>
</dbReference>
<dbReference type="CDD" id="cd06572">
    <property type="entry name" value="Histidinol_dh"/>
    <property type="match status" value="1"/>
</dbReference>
<keyword evidence="16" id="KW-1185">Reference proteome</keyword>
<dbReference type="HAMAP" id="MF_01024">
    <property type="entry name" value="HisD"/>
    <property type="match status" value="1"/>
</dbReference>
<sequence>MEKEIISIVYGNTEEGSRYLSTLRDREESVQQEVILRVEEILNNIKEQGNRALIEYTNKFDSENVNENNLCVNKEEIEEAYKIVDKEFLEAIKLAAENIRFFHEKQKKNSWMVTKEMGVILGQNIRPLENVGIYVPGGTASYPSSVLMNAIPAKVAGVTNVVMVTPPSKDGSINPNILVAADIAGVDKIYKVGGAQAVGALAFGTETIDKVDKIVGPGNIYVAMAKKSVYGYVDIDMIAGPSEILIIADEEANPEYIAADLMSQAEHDRLASSVLVTNSLKLAEEVKSELTRQVESLSRKDIILDSLQNYGVIIIVDSIKEAIDMSNKIAPEHLELCVKEPFLILGDIKNAGSIFLGDYAPEPLGDYIAGPNHVLPTSGTARFFSPLSVDDFVKKSSFIHYSKEALLGVGKKIVKLAETEGLTAHANSISVRMK</sequence>
<dbReference type="InterPro" id="IPR016161">
    <property type="entry name" value="Ald_DH/histidinol_DH"/>
</dbReference>
<dbReference type="GO" id="GO:0004399">
    <property type="term" value="F:histidinol dehydrogenase activity"/>
    <property type="evidence" value="ECO:0007669"/>
    <property type="project" value="UniProtKB-UniRule"/>
</dbReference>
<keyword evidence="4 8" id="KW-0479">Metal-binding</keyword>
<evidence type="ECO:0000256" key="13">
    <source>
        <dbReference type="PIRSR" id="PIRSR000099-4"/>
    </source>
</evidence>
<protein>
    <recommendedName>
        <fullName evidence="3 8">Histidinol dehydrogenase</fullName>
        <shortName evidence="8">HDH</shortName>
        <ecNumber evidence="3 8">1.1.1.23</ecNumber>
    </recommendedName>
</protein>
<evidence type="ECO:0000256" key="1">
    <source>
        <dbReference type="ARBA" id="ARBA00003850"/>
    </source>
</evidence>
<evidence type="ECO:0000256" key="6">
    <source>
        <dbReference type="ARBA" id="ARBA00023002"/>
    </source>
</evidence>
<dbReference type="GO" id="GO:0051287">
    <property type="term" value="F:NAD binding"/>
    <property type="evidence" value="ECO:0007669"/>
    <property type="project" value="InterPro"/>
</dbReference>
<dbReference type="EC" id="1.1.1.23" evidence="3 8"/>
<evidence type="ECO:0000256" key="11">
    <source>
        <dbReference type="PIRSR" id="PIRSR000099-2"/>
    </source>
</evidence>
<evidence type="ECO:0000256" key="5">
    <source>
        <dbReference type="ARBA" id="ARBA00022833"/>
    </source>
</evidence>
<comment type="caution">
    <text evidence="15">The sequence shown here is derived from an EMBL/GenBank/DDBJ whole genome shotgun (WGS) entry which is preliminary data.</text>
</comment>
<dbReference type="InterPro" id="IPR012131">
    <property type="entry name" value="Hstdl_DH"/>
</dbReference>
<dbReference type="InterPro" id="IPR022695">
    <property type="entry name" value="Histidinol_DH_monofunct"/>
</dbReference>
<evidence type="ECO:0000256" key="3">
    <source>
        <dbReference type="ARBA" id="ARBA00012965"/>
    </source>
</evidence>
<evidence type="ECO:0000256" key="9">
    <source>
        <dbReference type="PIRNR" id="PIRNR000099"/>
    </source>
</evidence>
<feature type="binding site" evidence="8 12">
    <location>
        <position position="425"/>
    </location>
    <ligand>
        <name>substrate</name>
    </ligand>
</feature>
<dbReference type="PATRIC" id="fig|1121326.3.peg.1307"/>
<dbReference type="PANTHER" id="PTHR21256">
    <property type="entry name" value="HISTIDINOL DEHYDROGENASE HDH"/>
    <property type="match status" value="1"/>
</dbReference>
<dbReference type="Gene3D" id="3.40.50.1980">
    <property type="entry name" value="Nitrogenase molybdenum iron protein domain"/>
    <property type="match status" value="2"/>
</dbReference>
<feature type="binding site" evidence="8 12">
    <location>
        <position position="267"/>
    </location>
    <ligand>
        <name>substrate</name>
    </ligand>
</feature>
<dbReference type="GO" id="GO:0000105">
    <property type="term" value="P:L-histidine biosynthetic process"/>
    <property type="evidence" value="ECO:0007669"/>
    <property type="project" value="UniProtKB-UniRule"/>
</dbReference>
<dbReference type="GO" id="GO:0005829">
    <property type="term" value="C:cytosol"/>
    <property type="evidence" value="ECO:0007669"/>
    <property type="project" value="TreeGrafter"/>
</dbReference>
<reference evidence="15 16" key="1">
    <citation type="submission" date="2016-04" db="EMBL/GenBank/DDBJ databases">
        <title>Genome sequence of Clostridium magnum DSM 2767.</title>
        <authorList>
            <person name="Poehlein A."/>
            <person name="Uhlig R."/>
            <person name="Fischer R."/>
            <person name="Bahl H."/>
            <person name="Daniel R."/>
        </authorList>
    </citation>
    <scope>NUCLEOTIDE SEQUENCE [LARGE SCALE GENOMIC DNA]</scope>
    <source>
        <strain evidence="15 16">DSM 2767</strain>
    </source>
</reference>
<dbReference type="FunFam" id="3.40.50.1980:FF:000001">
    <property type="entry name" value="Histidinol dehydrogenase"/>
    <property type="match status" value="1"/>
</dbReference>
<dbReference type="PRINTS" id="PR00083">
    <property type="entry name" value="HOLDHDRGNASE"/>
</dbReference>
<dbReference type="SUPFAM" id="SSF53720">
    <property type="entry name" value="ALDH-like"/>
    <property type="match status" value="1"/>
</dbReference>
<dbReference type="EMBL" id="LWAE01000001">
    <property type="protein sequence ID" value="KZL94286.1"/>
    <property type="molecule type" value="Genomic_DNA"/>
</dbReference>
<keyword evidence="8" id="KW-0368">Histidine biosynthesis</keyword>
<dbReference type="Pfam" id="PF00815">
    <property type="entry name" value="Histidinol_dh"/>
    <property type="match status" value="1"/>
</dbReference>
<comment type="similarity">
    <text evidence="2 8 9 14">Belongs to the histidinol dehydrogenase family.</text>
</comment>
<evidence type="ECO:0000256" key="4">
    <source>
        <dbReference type="ARBA" id="ARBA00022723"/>
    </source>
</evidence>
<feature type="binding site" evidence="8 12">
    <location>
        <position position="420"/>
    </location>
    <ligand>
        <name>substrate</name>
    </ligand>
</feature>
<comment type="cofactor">
    <cofactor evidence="8 13">
        <name>Zn(2+)</name>
        <dbReference type="ChEBI" id="CHEBI:29105"/>
    </cofactor>
    <text evidence="8 13">Binds 1 zinc ion per subunit.</text>
</comment>
<comment type="function">
    <text evidence="1 8">Catalyzes the sequential NAD-dependent oxidations of L-histidinol to L-histidinaldehyde and then to L-histidine.</text>
</comment>
<dbReference type="PIRSF" id="PIRSF000099">
    <property type="entry name" value="Histidinol_dh"/>
    <property type="match status" value="1"/>
</dbReference>
<feature type="binding site" evidence="8 12">
    <location>
        <position position="242"/>
    </location>
    <ligand>
        <name>substrate</name>
    </ligand>
</feature>
<evidence type="ECO:0000256" key="12">
    <source>
        <dbReference type="PIRSR" id="PIRSR000099-3"/>
    </source>
</evidence>
<keyword evidence="6 8" id="KW-0560">Oxidoreductase</keyword>
<feature type="binding site" evidence="8 13">
    <location>
        <position position="264"/>
    </location>
    <ligand>
        <name>Zn(2+)</name>
        <dbReference type="ChEBI" id="CHEBI:29105"/>
    </ligand>
</feature>
<proteinExistence type="inferred from homology"/>
<name>A0A161XHX2_9CLOT</name>
<gene>
    <name evidence="8 15" type="primary">hisD</name>
    <name evidence="15" type="ORF">CLMAG_13390</name>
</gene>
<feature type="binding site" evidence="8 13">
    <location>
        <position position="366"/>
    </location>
    <ligand>
        <name>Zn(2+)</name>
        <dbReference type="ChEBI" id="CHEBI:29105"/>
    </ligand>
</feature>
<evidence type="ECO:0000256" key="8">
    <source>
        <dbReference type="HAMAP-Rule" id="MF_01024"/>
    </source>
</evidence>
<dbReference type="PANTHER" id="PTHR21256:SF2">
    <property type="entry name" value="HISTIDINE BIOSYNTHESIS TRIFUNCTIONAL PROTEIN"/>
    <property type="match status" value="1"/>
</dbReference>
<accession>A0A161XHX2</accession>
<evidence type="ECO:0000256" key="14">
    <source>
        <dbReference type="RuleBase" id="RU004175"/>
    </source>
</evidence>
<organism evidence="15 16">
    <name type="scientific">Clostridium magnum DSM 2767</name>
    <dbReference type="NCBI Taxonomy" id="1121326"/>
    <lineage>
        <taxon>Bacteria</taxon>
        <taxon>Bacillati</taxon>
        <taxon>Bacillota</taxon>
        <taxon>Clostridia</taxon>
        <taxon>Eubacteriales</taxon>
        <taxon>Clostridiaceae</taxon>
        <taxon>Clostridium</taxon>
    </lineage>
</organism>
<dbReference type="Gene3D" id="1.20.5.1300">
    <property type="match status" value="1"/>
</dbReference>
<dbReference type="FunFam" id="3.40.50.1980:FF:000026">
    <property type="entry name" value="Histidinol dehydrogenase"/>
    <property type="match status" value="1"/>
</dbReference>
<dbReference type="UniPathway" id="UPA00031">
    <property type="reaction ID" value="UER00014"/>
</dbReference>
<feature type="active site" description="Proton acceptor" evidence="8 10">
    <location>
        <position position="332"/>
    </location>
</feature>
<feature type="binding site" evidence="8 13">
    <location>
        <position position="425"/>
    </location>
    <ligand>
        <name>Zn(2+)</name>
        <dbReference type="ChEBI" id="CHEBI:29105"/>
    </ligand>
</feature>
<dbReference type="AlphaFoldDB" id="A0A161XHX2"/>
<evidence type="ECO:0000313" key="15">
    <source>
        <dbReference type="EMBL" id="KZL94286.1"/>
    </source>
</evidence>
<feature type="binding site" evidence="8 12">
    <location>
        <position position="333"/>
    </location>
    <ligand>
        <name>substrate</name>
    </ligand>
</feature>
<keyword evidence="8" id="KW-0028">Amino-acid biosynthesis</keyword>
<feature type="binding site" evidence="8 12">
    <location>
        <position position="264"/>
    </location>
    <ligand>
        <name>substrate</name>
    </ligand>
</feature>
<dbReference type="PROSITE" id="PS00611">
    <property type="entry name" value="HISOL_DEHYDROGENASE"/>
    <property type="match status" value="1"/>
</dbReference>
<feature type="active site" description="Proton acceptor" evidence="8 10">
    <location>
        <position position="333"/>
    </location>
</feature>
<dbReference type="STRING" id="1121326.CLMAG_13390"/>
<feature type="binding site" evidence="8 13">
    <location>
        <position position="267"/>
    </location>
    <ligand>
        <name>Zn(2+)</name>
        <dbReference type="ChEBI" id="CHEBI:29105"/>
    </ligand>
</feature>
<dbReference type="RefSeq" id="WP_066619551.1">
    <property type="nucleotide sequence ID" value="NZ_FQXL01000009.1"/>
</dbReference>
<dbReference type="InterPro" id="IPR001692">
    <property type="entry name" value="Histidinol_DH_CS"/>
</dbReference>
<feature type="binding site" evidence="8 11">
    <location>
        <position position="196"/>
    </location>
    <ligand>
        <name>NAD(+)</name>
        <dbReference type="ChEBI" id="CHEBI:57540"/>
    </ligand>
</feature>
<dbReference type="NCBIfam" id="TIGR00069">
    <property type="entry name" value="hisD"/>
    <property type="match status" value="1"/>
</dbReference>
<comment type="catalytic activity">
    <reaction evidence="7 8">
        <text>L-histidinol + 2 NAD(+) + H2O = L-histidine + 2 NADH + 3 H(+)</text>
        <dbReference type="Rhea" id="RHEA:20641"/>
        <dbReference type="ChEBI" id="CHEBI:15377"/>
        <dbReference type="ChEBI" id="CHEBI:15378"/>
        <dbReference type="ChEBI" id="CHEBI:57540"/>
        <dbReference type="ChEBI" id="CHEBI:57595"/>
        <dbReference type="ChEBI" id="CHEBI:57699"/>
        <dbReference type="ChEBI" id="CHEBI:57945"/>
        <dbReference type="EC" id="1.1.1.23"/>
    </reaction>
</comment>
<dbReference type="OrthoDB" id="9805269at2"/>
<evidence type="ECO:0000256" key="10">
    <source>
        <dbReference type="PIRSR" id="PIRSR000099-1"/>
    </source>
</evidence>
<keyword evidence="5 8" id="KW-0862">Zinc</keyword>
<evidence type="ECO:0000256" key="7">
    <source>
        <dbReference type="ARBA" id="ARBA00049489"/>
    </source>
</evidence>
<comment type="pathway">
    <text evidence="8">Amino-acid biosynthesis; L-histidine biosynthesis; L-histidine from 5-phospho-alpha-D-ribose 1-diphosphate: step 9/9.</text>
</comment>
<dbReference type="GO" id="GO:0008270">
    <property type="term" value="F:zinc ion binding"/>
    <property type="evidence" value="ECO:0007669"/>
    <property type="project" value="UniProtKB-UniRule"/>
</dbReference>
<feature type="binding site" evidence="8 12">
    <location>
        <position position="366"/>
    </location>
    <ligand>
        <name>substrate</name>
    </ligand>
</feature>
<evidence type="ECO:0000256" key="2">
    <source>
        <dbReference type="ARBA" id="ARBA00010178"/>
    </source>
</evidence>
<keyword evidence="8 11" id="KW-0520">NAD</keyword>
<feature type="binding site" evidence="8 11">
    <location>
        <position position="134"/>
    </location>
    <ligand>
        <name>NAD(+)</name>
        <dbReference type="ChEBI" id="CHEBI:57540"/>
    </ligand>
</feature>
<feature type="binding site" evidence="8 11">
    <location>
        <position position="219"/>
    </location>
    <ligand>
        <name>NAD(+)</name>
        <dbReference type="ChEBI" id="CHEBI:57540"/>
    </ligand>
</feature>
<evidence type="ECO:0000313" key="16">
    <source>
        <dbReference type="Proteomes" id="UP000076603"/>
    </source>
</evidence>